<accession>A9HER5</accession>
<evidence type="ECO:0000313" key="2">
    <source>
        <dbReference type="Proteomes" id="UP000001176"/>
    </source>
</evidence>
<evidence type="ECO:0000313" key="1">
    <source>
        <dbReference type="EMBL" id="CAP55269.1"/>
    </source>
</evidence>
<dbReference type="AlphaFoldDB" id="A9HER5"/>
<dbReference type="KEGG" id="gdi:GDI1326"/>
<reference evidence="1 2" key="1">
    <citation type="journal article" date="2009" name="BMC Genomics">
        <title>Complete genome sequence of the sugarcane nitrogen-fixing endophyte Gluconacetobacter diazotrophicus Pal5.</title>
        <authorList>
            <person name="Bertalan M."/>
            <person name="Albano R."/>
            <person name="Padua V."/>
            <person name="Rouws L."/>
            <person name="Rojas C."/>
            <person name="Hemerly A."/>
            <person name="Teixeira K."/>
            <person name="Schwab S."/>
            <person name="Araujo J."/>
            <person name="Oliveira A."/>
            <person name="Franca L."/>
            <person name="Magalhaes V."/>
            <person name="Alqueres S."/>
            <person name="Cardoso A."/>
            <person name="Almeida W."/>
            <person name="Loureiro M.M."/>
            <person name="Nogueira E."/>
            <person name="Cidade D."/>
            <person name="Oliveira D."/>
            <person name="Simao T."/>
            <person name="Macedo J."/>
            <person name="Valadao A."/>
            <person name="Dreschsel M."/>
            <person name="Freitas F."/>
            <person name="Vidal M."/>
            <person name="Guedes H."/>
            <person name="Rodrigues E."/>
            <person name="Meneses C."/>
            <person name="Brioso P."/>
            <person name="Pozzer L."/>
            <person name="Figueiredo D."/>
            <person name="Montano H."/>
            <person name="Junior J."/>
            <person name="Filho G."/>
            <person name="Flores V."/>
            <person name="Ferreira B."/>
            <person name="Branco A."/>
            <person name="Gonzalez P."/>
            <person name="Guillobel H."/>
            <person name="Lemos M."/>
            <person name="Seibel L."/>
            <person name="Macedo J."/>
            <person name="Alves-Ferreira M."/>
            <person name="Sachetto-Martins G."/>
            <person name="Coelho A."/>
            <person name="Santos E."/>
            <person name="Amaral G."/>
            <person name="Neves A."/>
            <person name="Pacheco A.B."/>
            <person name="Carvalho D."/>
            <person name="Lery L."/>
            <person name="Bisch P."/>
            <person name="Rossle S.C."/>
            <person name="Urmenyi T."/>
            <person name="Kruger W.V."/>
            <person name="Martins O."/>
            <person name="Baldani J.I."/>
            <person name="Ferreira P.C."/>
        </authorList>
    </citation>
    <scope>NUCLEOTIDE SEQUENCE [LARGE SCALE GENOMIC DNA]</scope>
    <source>
        <strain evidence="2">ATCC 49037 / DSM 5601 / CCUG 37298 / CIP 103539 / LMG 7603 / PAl5</strain>
    </source>
</reference>
<sequence>MKWLFAFDIFTYRYRDATKRPGSGFYFRRMTTGRRWL</sequence>
<proteinExistence type="predicted"/>
<dbReference type="EMBL" id="AM889285">
    <property type="protein sequence ID" value="CAP55269.1"/>
    <property type="molecule type" value="Genomic_DNA"/>
</dbReference>
<gene>
    <name evidence="1" type="ordered locus">GDI1326</name>
</gene>
<dbReference type="Proteomes" id="UP000001176">
    <property type="component" value="Chromosome"/>
</dbReference>
<organism evidence="1 2">
    <name type="scientific">Gluconacetobacter diazotrophicus (strain ATCC 49037 / DSM 5601 / CCUG 37298 / CIP 103539 / LMG 7603 / PAl5)</name>
    <dbReference type="NCBI Taxonomy" id="272568"/>
    <lineage>
        <taxon>Bacteria</taxon>
        <taxon>Pseudomonadati</taxon>
        <taxon>Pseudomonadota</taxon>
        <taxon>Alphaproteobacteria</taxon>
        <taxon>Acetobacterales</taxon>
        <taxon>Acetobacteraceae</taxon>
        <taxon>Gluconacetobacter</taxon>
    </lineage>
</organism>
<protein>
    <submittedName>
        <fullName evidence="1">Uncharacterized protein</fullName>
    </submittedName>
</protein>
<keyword evidence="2" id="KW-1185">Reference proteome</keyword>
<name>A9HER5_GLUDA</name>